<reference evidence="1" key="1">
    <citation type="submission" date="2023-07" db="EMBL/GenBank/DDBJ databases">
        <title>Sorghum-associated microbial communities from plants grown in Nebraska, USA.</title>
        <authorList>
            <person name="Schachtman D."/>
        </authorList>
    </citation>
    <scope>NUCLEOTIDE SEQUENCE</scope>
    <source>
        <strain evidence="1">BE73</strain>
    </source>
</reference>
<name>A0ACC6KLS2_9DEIO</name>
<evidence type="ECO:0000313" key="2">
    <source>
        <dbReference type="Proteomes" id="UP001252370"/>
    </source>
</evidence>
<proteinExistence type="predicted"/>
<gene>
    <name evidence="1" type="ORF">J2Y01_003973</name>
</gene>
<evidence type="ECO:0000313" key="1">
    <source>
        <dbReference type="EMBL" id="MDR6753450.1"/>
    </source>
</evidence>
<comment type="caution">
    <text evidence="1">The sequence shown here is derived from an EMBL/GenBank/DDBJ whole genome shotgun (WGS) entry which is preliminary data.</text>
</comment>
<protein>
    <submittedName>
        <fullName evidence="1">Uncharacterized protein</fullName>
    </submittedName>
</protein>
<sequence length="160" mass="17630">MPPLQLNHRQKVMNVMLTDPEREWTPSEVSIVLGVSPKVTAEPMAKLARRGDLVRGPERGRYRVATREERAAFARAQEAASVVAAIPTPAPAPVSPITESERIMMLRTLRHQSRPMTPALIAGRLGKCGIRLARTDELLTLLAAEAAVRQLPDGRWELVA</sequence>
<accession>A0ACC6KLS2</accession>
<organism evidence="1 2">
    <name type="scientific">Deinococcus soli</name>
    <name type="common">ex Cha et al. 2016</name>
    <dbReference type="NCBI Taxonomy" id="1309411"/>
    <lineage>
        <taxon>Bacteria</taxon>
        <taxon>Thermotogati</taxon>
        <taxon>Deinococcota</taxon>
        <taxon>Deinococci</taxon>
        <taxon>Deinococcales</taxon>
        <taxon>Deinococcaceae</taxon>
        <taxon>Deinococcus</taxon>
    </lineage>
</organism>
<dbReference type="EMBL" id="JAVDTP010000014">
    <property type="protein sequence ID" value="MDR6753450.1"/>
    <property type="molecule type" value="Genomic_DNA"/>
</dbReference>
<dbReference type="Proteomes" id="UP001252370">
    <property type="component" value="Unassembled WGS sequence"/>
</dbReference>
<keyword evidence="2" id="KW-1185">Reference proteome</keyword>